<keyword evidence="2" id="KW-1185">Reference proteome</keyword>
<dbReference type="EMBL" id="CMVM020000528">
    <property type="status" value="NOT_ANNOTATED_CDS"/>
    <property type="molecule type" value="Genomic_DNA"/>
</dbReference>
<protein>
    <submittedName>
        <fullName evidence="1">Uncharacterized protein</fullName>
    </submittedName>
</protein>
<evidence type="ECO:0000313" key="1">
    <source>
        <dbReference type="EnsemblMetazoa" id="OVOC12574.1"/>
    </source>
</evidence>
<reference evidence="2" key="1">
    <citation type="submission" date="2013-10" db="EMBL/GenBank/DDBJ databases">
        <title>Genome sequencing of Onchocerca volvulus.</title>
        <authorList>
            <person name="Cotton J."/>
            <person name="Tsai J."/>
            <person name="Stanley E."/>
            <person name="Tracey A."/>
            <person name="Holroyd N."/>
            <person name="Lustigman S."/>
            <person name="Berriman M."/>
        </authorList>
    </citation>
    <scope>NUCLEOTIDE SEQUENCE</scope>
</reference>
<reference evidence="1" key="2">
    <citation type="submission" date="2022-06" db="UniProtKB">
        <authorList>
            <consortium name="EnsemblMetazoa"/>
        </authorList>
    </citation>
    <scope>IDENTIFICATION</scope>
</reference>
<accession>A0A8R1XUZ1</accession>
<dbReference type="Proteomes" id="UP000024404">
    <property type="component" value="Unassembled WGS sequence"/>
</dbReference>
<proteinExistence type="predicted"/>
<organism evidence="1 2">
    <name type="scientific">Onchocerca volvulus</name>
    <dbReference type="NCBI Taxonomy" id="6282"/>
    <lineage>
        <taxon>Eukaryota</taxon>
        <taxon>Metazoa</taxon>
        <taxon>Ecdysozoa</taxon>
        <taxon>Nematoda</taxon>
        <taxon>Chromadorea</taxon>
        <taxon>Rhabditida</taxon>
        <taxon>Spirurina</taxon>
        <taxon>Spiruromorpha</taxon>
        <taxon>Filarioidea</taxon>
        <taxon>Onchocercidae</taxon>
        <taxon>Onchocerca</taxon>
    </lineage>
</organism>
<name>A0A8R1XUZ1_ONCVO</name>
<dbReference type="EnsemblMetazoa" id="OVOC12574.1">
    <property type="protein sequence ID" value="OVOC12574.1"/>
    <property type="gene ID" value="WBGene00249383"/>
</dbReference>
<sequence>MLIQAALTCVSWEIEIIFFNFLSITAVKIFGEEVKIPSKHGYRRNLNIDITKLAIMMNKA</sequence>
<evidence type="ECO:0000313" key="2">
    <source>
        <dbReference type="Proteomes" id="UP000024404"/>
    </source>
</evidence>
<dbReference type="AlphaFoldDB" id="A0A8R1XUZ1"/>